<dbReference type="PANTHER" id="PTHR37089">
    <property type="entry name" value="PROTEIN U-RELATED"/>
    <property type="match status" value="1"/>
</dbReference>
<feature type="signal peptide" evidence="1">
    <location>
        <begin position="1"/>
        <end position="25"/>
    </location>
</feature>
<gene>
    <name evidence="3" type="ORF">MBHS_00869</name>
</gene>
<dbReference type="Proteomes" id="UP000236724">
    <property type="component" value="Unassembled WGS sequence"/>
</dbReference>
<evidence type="ECO:0000256" key="1">
    <source>
        <dbReference type="SAM" id="SignalP"/>
    </source>
</evidence>
<keyword evidence="4" id="KW-1185">Reference proteome</keyword>
<proteinExistence type="predicted"/>
<protein>
    <recommendedName>
        <fullName evidence="2">Spore coat protein U/FanG domain-containing protein</fullName>
    </recommendedName>
</protein>
<dbReference type="OrthoDB" id="8901110at2"/>
<dbReference type="Pfam" id="PF05229">
    <property type="entry name" value="SCPU"/>
    <property type="match status" value="1"/>
</dbReference>
<name>A0A1H6F7H2_9GAMM</name>
<evidence type="ECO:0000313" key="3">
    <source>
        <dbReference type="EMBL" id="SEH05016.1"/>
    </source>
</evidence>
<keyword evidence="1" id="KW-0732">Signal</keyword>
<evidence type="ECO:0000313" key="4">
    <source>
        <dbReference type="Proteomes" id="UP000236724"/>
    </source>
</evidence>
<feature type="chain" id="PRO_5014660543" description="Spore coat protein U/FanG domain-containing protein" evidence="1">
    <location>
        <begin position="26"/>
        <end position="174"/>
    </location>
</feature>
<reference evidence="3 4" key="1">
    <citation type="submission" date="2016-10" db="EMBL/GenBank/DDBJ databases">
        <authorList>
            <person name="de Groot N.N."/>
        </authorList>
    </citation>
    <scope>NUCLEOTIDE SEQUENCE [LARGE SCALE GENOMIC DNA]</scope>
    <source>
        <strain evidence="3">MBHS1</strain>
    </source>
</reference>
<accession>A0A1H6F7H2</accession>
<dbReference type="RefSeq" id="WP_103919007.1">
    <property type="nucleotide sequence ID" value="NZ_FMSV02000144.1"/>
</dbReference>
<dbReference type="EMBL" id="FMSV02000144">
    <property type="protein sequence ID" value="SEH05016.1"/>
    <property type="molecule type" value="Genomic_DNA"/>
</dbReference>
<sequence length="174" mass="18194">MKILQKTLFRTITIAVITSFSIVWAETDTQNLDISIIIQPACTLDSVGAVSANHATGTSGAQTSSGQVQVTCNAGQVFTIAMSAGMNASSFQRRVHNGTNHIDYNLLKQSNSNVWGTAGTTADTTMNGAGAGIADQDGTGTGSPQIYGYEVSYNLLGTEVAGTYTDTVLVTLEF</sequence>
<dbReference type="InterPro" id="IPR007893">
    <property type="entry name" value="Spore_coat_U/FanG"/>
</dbReference>
<organism evidence="3 4">
    <name type="scientific">Candidatus Venteria ishoeyi</name>
    <dbReference type="NCBI Taxonomy" id="1899563"/>
    <lineage>
        <taxon>Bacteria</taxon>
        <taxon>Pseudomonadati</taxon>
        <taxon>Pseudomonadota</taxon>
        <taxon>Gammaproteobacteria</taxon>
        <taxon>Thiotrichales</taxon>
        <taxon>Thiotrichaceae</taxon>
        <taxon>Venteria</taxon>
    </lineage>
</organism>
<feature type="domain" description="Spore coat protein U/FanG" evidence="2">
    <location>
        <begin position="29"/>
        <end position="171"/>
    </location>
</feature>
<evidence type="ECO:0000259" key="2">
    <source>
        <dbReference type="Pfam" id="PF05229"/>
    </source>
</evidence>
<dbReference type="InterPro" id="IPR053167">
    <property type="entry name" value="Spore_coat_component"/>
</dbReference>
<dbReference type="AlphaFoldDB" id="A0A1H6F7H2"/>